<name>A0A137NX18_CONC2</name>
<dbReference type="Proteomes" id="UP000070444">
    <property type="component" value="Unassembled WGS sequence"/>
</dbReference>
<gene>
    <name evidence="1" type="ORF">CONCODRAFT_19763</name>
</gene>
<accession>A0A137NX18</accession>
<evidence type="ECO:0000313" key="1">
    <source>
        <dbReference type="EMBL" id="KXN67238.1"/>
    </source>
</evidence>
<reference evidence="1 2" key="1">
    <citation type="journal article" date="2015" name="Genome Biol. Evol.">
        <title>Phylogenomic analyses indicate that early fungi evolved digesting cell walls of algal ancestors of land plants.</title>
        <authorList>
            <person name="Chang Y."/>
            <person name="Wang S."/>
            <person name="Sekimoto S."/>
            <person name="Aerts A.L."/>
            <person name="Choi C."/>
            <person name="Clum A."/>
            <person name="LaButti K.M."/>
            <person name="Lindquist E.A."/>
            <person name="Yee Ngan C."/>
            <person name="Ohm R.A."/>
            <person name="Salamov A.A."/>
            <person name="Grigoriev I.V."/>
            <person name="Spatafora J.W."/>
            <person name="Berbee M.L."/>
        </authorList>
    </citation>
    <scope>NUCLEOTIDE SEQUENCE [LARGE SCALE GENOMIC DNA]</scope>
    <source>
        <strain evidence="1 2">NRRL 28638</strain>
    </source>
</reference>
<keyword evidence="2" id="KW-1185">Reference proteome</keyword>
<organism evidence="1 2">
    <name type="scientific">Conidiobolus coronatus (strain ATCC 28846 / CBS 209.66 / NRRL 28638)</name>
    <name type="common">Delacroixia coronata</name>
    <dbReference type="NCBI Taxonomy" id="796925"/>
    <lineage>
        <taxon>Eukaryota</taxon>
        <taxon>Fungi</taxon>
        <taxon>Fungi incertae sedis</taxon>
        <taxon>Zoopagomycota</taxon>
        <taxon>Entomophthoromycotina</taxon>
        <taxon>Entomophthoromycetes</taxon>
        <taxon>Entomophthorales</taxon>
        <taxon>Ancylistaceae</taxon>
        <taxon>Conidiobolus</taxon>
    </lineage>
</organism>
<sequence>MHTLPRYFNKDTAKELNSNKKLIKLKLGMFYHQTETPTTIYTTINSVTNLDINLDRNGANYFEEACKLFPNVETLHFFSKLTNLTLKSKKEYLQLCSNFLI</sequence>
<protein>
    <submittedName>
        <fullName evidence="1">Uncharacterized protein</fullName>
    </submittedName>
</protein>
<evidence type="ECO:0000313" key="2">
    <source>
        <dbReference type="Proteomes" id="UP000070444"/>
    </source>
</evidence>
<dbReference type="EMBL" id="KQ964650">
    <property type="protein sequence ID" value="KXN67238.1"/>
    <property type="molecule type" value="Genomic_DNA"/>
</dbReference>
<dbReference type="AlphaFoldDB" id="A0A137NX18"/>
<proteinExistence type="predicted"/>